<dbReference type="Gene3D" id="3.40.50.1820">
    <property type="entry name" value="alpha/beta hydrolase"/>
    <property type="match status" value="1"/>
</dbReference>
<gene>
    <name evidence="6" type="ORF">ZHD862_LOCUS6752</name>
</gene>
<sequence>MQIKLIINDVEDENLIDISLDSSSTISSWLIDYYFTKTYLNQVKISNKSIQPNIIIGLHDMFSIYQIIQTTSTLKEFFELCKKKFQNIKNDLILDNYNNYLNRCGLNDIIDLFHQCKLKLFIRKIIFNINNIKNEIDRLILNYLLEISLERYIYDENTQLSTIETNQTILKLFDNEKNYVEQTITKIVMKSLLGMNIFVVIISLIVLLIGIIYQPLPKDFPQPWKYRFLSYWAHRIDQLGYYCEQMNLFTRIDLIRNLHYLSIGLFQKRHPECHLKVYDRKIANVSVRIYEPEELINYEKKTVMIYFHGGGFLLGSVETYDQATYLMANLTRTTLIAVEYRLAPEYRFPSGLEDCLSVSRELFKNGNNYKINSNRIILSGDSAGGNLALVVSHSLINDGYRPYLLSLLYPSLQFFDFTLPSYRLYLKQNILGVLNENNLLSMVSLLSEDDIQITNDILFNSHVSIDDKKKLYPFIDPNKYLSISYEFNESQQKNENLIKNLKFLLSPLMSPLLVSDQQLIQLPKILLFTTEFDILRDEGFIFASRLNSLNKTIYHHHFSNAFHGAHVFLYGPLRFEIAHQMIEHTAQIIRNHM</sequence>
<dbReference type="PROSITE" id="PS01174">
    <property type="entry name" value="LIPASE_GDXG_SER"/>
    <property type="match status" value="1"/>
</dbReference>
<evidence type="ECO:0000259" key="5">
    <source>
        <dbReference type="Pfam" id="PF07859"/>
    </source>
</evidence>
<keyword evidence="2" id="KW-0378">Hydrolase</keyword>
<dbReference type="InterPro" id="IPR050300">
    <property type="entry name" value="GDXG_lipolytic_enzyme"/>
</dbReference>
<dbReference type="AlphaFoldDB" id="A0A813YSE9"/>
<feature type="active site" evidence="3">
    <location>
        <position position="382"/>
    </location>
</feature>
<dbReference type="GO" id="GO:0016787">
    <property type="term" value="F:hydrolase activity"/>
    <property type="evidence" value="ECO:0007669"/>
    <property type="project" value="UniProtKB-KW"/>
</dbReference>
<evidence type="ECO:0000256" key="4">
    <source>
        <dbReference type="SAM" id="Phobius"/>
    </source>
</evidence>
<comment type="similarity">
    <text evidence="1">Belongs to the 'GDXG' lipolytic enzyme family.</text>
</comment>
<feature type="transmembrane region" description="Helical" evidence="4">
    <location>
        <begin position="192"/>
        <end position="213"/>
    </location>
</feature>
<comment type="caution">
    <text evidence="6">The sequence shown here is derived from an EMBL/GenBank/DDBJ whole genome shotgun (WGS) entry which is preliminary data.</text>
</comment>
<proteinExistence type="inferred from homology"/>
<feature type="domain" description="Alpha/beta hydrolase fold-3" evidence="5">
    <location>
        <begin position="304"/>
        <end position="428"/>
    </location>
</feature>
<evidence type="ECO:0000313" key="6">
    <source>
        <dbReference type="EMBL" id="CAF0888403.1"/>
    </source>
</evidence>
<reference evidence="6" key="1">
    <citation type="submission" date="2021-02" db="EMBL/GenBank/DDBJ databases">
        <authorList>
            <person name="Nowell W R."/>
        </authorList>
    </citation>
    <scope>NUCLEOTIDE SEQUENCE</scope>
</reference>
<dbReference type="InterPro" id="IPR029058">
    <property type="entry name" value="AB_hydrolase_fold"/>
</dbReference>
<evidence type="ECO:0000313" key="7">
    <source>
        <dbReference type="Proteomes" id="UP000663864"/>
    </source>
</evidence>
<protein>
    <recommendedName>
        <fullName evidence="5">Alpha/beta hydrolase fold-3 domain-containing protein</fullName>
    </recommendedName>
</protein>
<keyword evidence="4" id="KW-0812">Transmembrane</keyword>
<dbReference type="Proteomes" id="UP000663864">
    <property type="component" value="Unassembled WGS sequence"/>
</dbReference>
<evidence type="ECO:0000256" key="1">
    <source>
        <dbReference type="ARBA" id="ARBA00010515"/>
    </source>
</evidence>
<dbReference type="PANTHER" id="PTHR48081:SF8">
    <property type="entry name" value="ALPHA_BETA HYDROLASE FOLD-3 DOMAIN-CONTAINING PROTEIN-RELATED"/>
    <property type="match status" value="1"/>
</dbReference>
<feature type="domain" description="Alpha/beta hydrolase fold-3" evidence="5">
    <location>
        <begin position="506"/>
        <end position="566"/>
    </location>
</feature>
<dbReference type="InterPro" id="IPR033140">
    <property type="entry name" value="Lipase_GDXG_put_SER_AS"/>
</dbReference>
<accession>A0A813YSE9</accession>
<dbReference type="Pfam" id="PF07859">
    <property type="entry name" value="Abhydrolase_3"/>
    <property type="match status" value="2"/>
</dbReference>
<organism evidence="6 7">
    <name type="scientific">Rotaria sordida</name>
    <dbReference type="NCBI Taxonomy" id="392033"/>
    <lineage>
        <taxon>Eukaryota</taxon>
        <taxon>Metazoa</taxon>
        <taxon>Spiralia</taxon>
        <taxon>Gnathifera</taxon>
        <taxon>Rotifera</taxon>
        <taxon>Eurotatoria</taxon>
        <taxon>Bdelloidea</taxon>
        <taxon>Philodinida</taxon>
        <taxon>Philodinidae</taxon>
        <taxon>Rotaria</taxon>
    </lineage>
</organism>
<evidence type="ECO:0000256" key="2">
    <source>
        <dbReference type="ARBA" id="ARBA00022801"/>
    </source>
</evidence>
<dbReference type="InterPro" id="IPR013094">
    <property type="entry name" value="AB_hydrolase_3"/>
</dbReference>
<dbReference type="EMBL" id="CAJNOT010000196">
    <property type="protein sequence ID" value="CAF0888403.1"/>
    <property type="molecule type" value="Genomic_DNA"/>
</dbReference>
<keyword evidence="4" id="KW-0472">Membrane</keyword>
<name>A0A813YSE9_9BILA</name>
<dbReference type="PANTHER" id="PTHR48081">
    <property type="entry name" value="AB HYDROLASE SUPERFAMILY PROTEIN C4A8.06C"/>
    <property type="match status" value="1"/>
</dbReference>
<keyword evidence="4" id="KW-1133">Transmembrane helix</keyword>
<evidence type="ECO:0000256" key="3">
    <source>
        <dbReference type="PROSITE-ProRule" id="PRU10038"/>
    </source>
</evidence>
<dbReference type="SUPFAM" id="SSF53474">
    <property type="entry name" value="alpha/beta-Hydrolases"/>
    <property type="match status" value="1"/>
</dbReference>